<dbReference type="KEGG" id="tet:TTHERM_01260680"/>
<dbReference type="Proteomes" id="UP000009168">
    <property type="component" value="Unassembled WGS sequence"/>
</dbReference>
<name>Q22AA6_TETTS</name>
<accession>Q22AA6</accession>
<evidence type="ECO:0000313" key="2">
    <source>
        <dbReference type="Proteomes" id="UP000009168"/>
    </source>
</evidence>
<dbReference type="InterPro" id="IPR036397">
    <property type="entry name" value="RNaseH_sf"/>
</dbReference>
<dbReference type="OrthoDB" id="120326at2759"/>
<dbReference type="Gene3D" id="3.30.420.10">
    <property type="entry name" value="Ribonuclease H-like superfamily/Ribonuclease H"/>
    <property type="match status" value="1"/>
</dbReference>
<gene>
    <name evidence="1" type="ORF">TTHERM_01260680</name>
</gene>
<dbReference type="GeneID" id="7835084"/>
<dbReference type="AlphaFoldDB" id="Q22AA6"/>
<sequence>MIMKGFKDNLHLSKSRCQKDKIINPNEMGVGKIRNLIQSSGLNTDRIPKVLLMTEGQKQLRLKFAKEKVRWSQKWRRVLFSDEIILKKGLIGKKYVWQVHHSDILQSQCYQKEKYPTKF</sequence>
<dbReference type="EMBL" id="GG662347">
    <property type="protein sequence ID" value="EAR82213.2"/>
    <property type="molecule type" value="Genomic_DNA"/>
</dbReference>
<dbReference type="HOGENOM" id="CLU_1762495_0_0_1"/>
<dbReference type="RefSeq" id="XP_001029876.2">
    <property type="nucleotide sequence ID" value="XM_001029876.2"/>
</dbReference>
<reference evidence="2" key="1">
    <citation type="journal article" date="2006" name="PLoS Biol.">
        <title>Macronuclear genome sequence of the ciliate Tetrahymena thermophila, a model eukaryote.</title>
        <authorList>
            <person name="Eisen J.A."/>
            <person name="Coyne R.S."/>
            <person name="Wu M."/>
            <person name="Wu D."/>
            <person name="Thiagarajan M."/>
            <person name="Wortman J.R."/>
            <person name="Badger J.H."/>
            <person name="Ren Q."/>
            <person name="Amedeo P."/>
            <person name="Jones K.M."/>
            <person name="Tallon L.J."/>
            <person name="Delcher A.L."/>
            <person name="Salzberg S.L."/>
            <person name="Silva J.C."/>
            <person name="Haas B.J."/>
            <person name="Majoros W.H."/>
            <person name="Farzad M."/>
            <person name="Carlton J.M."/>
            <person name="Smith R.K. Jr."/>
            <person name="Garg J."/>
            <person name="Pearlman R.E."/>
            <person name="Karrer K.M."/>
            <person name="Sun L."/>
            <person name="Manning G."/>
            <person name="Elde N.C."/>
            <person name="Turkewitz A.P."/>
            <person name="Asai D.J."/>
            <person name="Wilkes D.E."/>
            <person name="Wang Y."/>
            <person name="Cai H."/>
            <person name="Collins K."/>
            <person name="Stewart B.A."/>
            <person name="Lee S.R."/>
            <person name="Wilamowska K."/>
            <person name="Weinberg Z."/>
            <person name="Ruzzo W.L."/>
            <person name="Wloga D."/>
            <person name="Gaertig J."/>
            <person name="Frankel J."/>
            <person name="Tsao C.-C."/>
            <person name="Gorovsky M.A."/>
            <person name="Keeling P.J."/>
            <person name="Waller R.F."/>
            <person name="Patron N.J."/>
            <person name="Cherry J.M."/>
            <person name="Stover N.A."/>
            <person name="Krieger C.J."/>
            <person name="del Toro C."/>
            <person name="Ryder H.F."/>
            <person name="Williamson S.C."/>
            <person name="Barbeau R.A."/>
            <person name="Hamilton E.P."/>
            <person name="Orias E."/>
        </authorList>
    </citation>
    <scope>NUCLEOTIDE SEQUENCE [LARGE SCALE GENOMIC DNA]</scope>
    <source>
        <strain evidence="2">SB210</strain>
    </source>
</reference>
<keyword evidence="2" id="KW-1185">Reference proteome</keyword>
<proteinExistence type="predicted"/>
<evidence type="ECO:0000313" key="1">
    <source>
        <dbReference type="EMBL" id="EAR82213.2"/>
    </source>
</evidence>
<protein>
    <recommendedName>
        <fullName evidence="3">Transposase Tc1-like domain-containing protein</fullName>
    </recommendedName>
</protein>
<organism evidence="1 2">
    <name type="scientific">Tetrahymena thermophila (strain SB210)</name>
    <dbReference type="NCBI Taxonomy" id="312017"/>
    <lineage>
        <taxon>Eukaryota</taxon>
        <taxon>Sar</taxon>
        <taxon>Alveolata</taxon>
        <taxon>Ciliophora</taxon>
        <taxon>Intramacronucleata</taxon>
        <taxon>Oligohymenophorea</taxon>
        <taxon>Hymenostomatida</taxon>
        <taxon>Tetrahymenina</taxon>
        <taxon>Tetrahymenidae</taxon>
        <taxon>Tetrahymena</taxon>
    </lineage>
</organism>
<dbReference type="InParanoid" id="Q22AA6"/>
<dbReference type="GO" id="GO:0003676">
    <property type="term" value="F:nucleic acid binding"/>
    <property type="evidence" value="ECO:0007669"/>
    <property type="project" value="InterPro"/>
</dbReference>
<evidence type="ECO:0008006" key="3">
    <source>
        <dbReference type="Google" id="ProtNLM"/>
    </source>
</evidence>